<dbReference type="Pfam" id="PF08448">
    <property type="entry name" value="PAS_4"/>
    <property type="match status" value="1"/>
</dbReference>
<protein>
    <submittedName>
        <fullName evidence="3">PAS domain-containing protein</fullName>
    </submittedName>
</protein>
<dbReference type="InterPro" id="IPR013656">
    <property type="entry name" value="PAS_4"/>
</dbReference>
<proteinExistence type="predicted"/>
<dbReference type="NCBIfam" id="TIGR00229">
    <property type="entry name" value="sensory_box"/>
    <property type="match status" value="1"/>
</dbReference>
<feature type="region of interest" description="Disordered" evidence="1">
    <location>
        <begin position="1"/>
        <end position="20"/>
    </location>
</feature>
<dbReference type="InterPro" id="IPR035965">
    <property type="entry name" value="PAS-like_dom_sf"/>
</dbReference>
<organism evidence="3 4">
    <name type="scientific">Paracoccus albicereus</name>
    <dbReference type="NCBI Taxonomy" id="2922394"/>
    <lineage>
        <taxon>Bacteria</taxon>
        <taxon>Pseudomonadati</taxon>
        <taxon>Pseudomonadota</taxon>
        <taxon>Alphaproteobacteria</taxon>
        <taxon>Rhodobacterales</taxon>
        <taxon>Paracoccaceae</taxon>
        <taxon>Paracoccus</taxon>
    </lineage>
</organism>
<keyword evidence="4" id="KW-1185">Reference proteome</keyword>
<gene>
    <name evidence="3" type="ORF">MLD63_08180</name>
</gene>
<dbReference type="RefSeq" id="WP_255329373.1">
    <property type="nucleotide sequence ID" value="NZ_JAKZEU010000002.1"/>
</dbReference>
<evidence type="ECO:0000256" key="1">
    <source>
        <dbReference type="SAM" id="MobiDB-lite"/>
    </source>
</evidence>
<dbReference type="Proteomes" id="UP001203945">
    <property type="component" value="Unassembled WGS sequence"/>
</dbReference>
<dbReference type="SUPFAM" id="SSF55785">
    <property type="entry name" value="PYP-like sensor domain (PAS domain)"/>
    <property type="match status" value="1"/>
</dbReference>
<accession>A0ABT1MRP9</accession>
<sequence length="155" mass="16790">MDDFRNHDGGSATHSLPFDADVMPRSRRRVTMHRDTNAAGPDTSLALALLREISASAYLMEPDGRITQVNPSGLVQLGVASHGDLQGRYLWDLWPDASREALDTALDDVRDGEEAELSLRCPAQGGGRADCRVRLLPIEDGEGSVSKILAIARPV</sequence>
<evidence type="ECO:0000259" key="2">
    <source>
        <dbReference type="Pfam" id="PF08448"/>
    </source>
</evidence>
<comment type="caution">
    <text evidence="3">The sequence shown here is derived from an EMBL/GenBank/DDBJ whole genome shotgun (WGS) entry which is preliminary data.</text>
</comment>
<dbReference type="Gene3D" id="3.30.450.20">
    <property type="entry name" value="PAS domain"/>
    <property type="match status" value="1"/>
</dbReference>
<evidence type="ECO:0000313" key="3">
    <source>
        <dbReference type="EMBL" id="MCQ0970399.1"/>
    </source>
</evidence>
<name>A0ABT1MRP9_9RHOB</name>
<feature type="domain" description="PAS fold-4" evidence="2">
    <location>
        <begin position="54"/>
        <end position="155"/>
    </location>
</feature>
<reference evidence="3 4" key="1">
    <citation type="submission" date="2022-03" db="EMBL/GenBank/DDBJ databases">
        <authorList>
            <person name="He Y."/>
        </authorList>
    </citation>
    <scope>NUCLEOTIDE SEQUENCE [LARGE SCALE GENOMIC DNA]</scope>
    <source>
        <strain evidence="3 4">TK19116</strain>
    </source>
</reference>
<dbReference type="EMBL" id="JAKZEU010000002">
    <property type="protein sequence ID" value="MCQ0970399.1"/>
    <property type="molecule type" value="Genomic_DNA"/>
</dbReference>
<dbReference type="CDD" id="cd00130">
    <property type="entry name" value="PAS"/>
    <property type="match status" value="1"/>
</dbReference>
<evidence type="ECO:0000313" key="4">
    <source>
        <dbReference type="Proteomes" id="UP001203945"/>
    </source>
</evidence>
<dbReference type="InterPro" id="IPR000014">
    <property type="entry name" value="PAS"/>
</dbReference>